<evidence type="ECO:0000259" key="1">
    <source>
        <dbReference type="Pfam" id="PF01695"/>
    </source>
</evidence>
<reference evidence="2" key="1">
    <citation type="submission" date="2022-04" db="EMBL/GenBank/DDBJ databases">
        <title>Desulfatitalea alkaliphila sp. nov., a novel anaerobic sulfate-reducing bacterium isolated from terrestrial mud volcano, Taman Peninsula, Russia.</title>
        <authorList>
            <person name="Khomyakova M.A."/>
            <person name="Merkel A.Y."/>
            <person name="Slobodkin A.I."/>
        </authorList>
    </citation>
    <scope>NUCLEOTIDE SEQUENCE</scope>
    <source>
        <strain evidence="2">M08but</strain>
    </source>
</reference>
<organism evidence="2 3">
    <name type="scientific">Desulfatitalea alkaliphila</name>
    <dbReference type="NCBI Taxonomy" id="2929485"/>
    <lineage>
        <taxon>Bacteria</taxon>
        <taxon>Pseudomonadati</taxon>
        <taxon>Thermodesulfobacteriota</taxon>
        <taxon>Desulfobacteria</taxon>
        <taxon>Desulfobacterales</taxon>
        <taxon>Desulfosarcinaceae</taxon>
        <taxon>Desulfatitalea</taxon>
    </lineage>
</organism>
<dbReference type="GO" id="GO:0006260">
    <property type="term" value="P:DNA replication"/>
    <property type="evidence" value="ECO:0007669"/>
    <property type="project" value="TreeGrafter"/>
</dbReference>
<dbReference type="AlphaFoldDB" id="A0AA41R7Z7"/>
<dbReference type="Pfam" id="PF01695">
    <property type="entry name" value="IstB_IS21"/>
    <property type="match status" value="1"/>
</dbReference>
<keyword evidence="3" id="KW-1185">Reference proteome</keyword>
<name>A0AA41R7Z7_9BACT</name>
<keyword evidence="2" id="KW-0547">Nucleotide-binding</keyword>
<feature type="non-terminal residue" evidence="2">
    <location>
        <position position="1"/>
    </location>
</feature>
<protein>
    <submittedName>
        <fullName evidence="2">ATP-binding protein</fullName>
    </submittedName>
</protein>
<dbReference type="GO" id="GO:0005524">
    <property type="term" value="F:ATP binding"/>
    <property type="evidence" value="ECO:0007669"/>
    <property type="project" value="UniProtKB-KW"/>
</dbReference>
<feature type="domain" description="IstB-like ATP-binding" evidence="1">
    <location>
        <begin position="1"/>
        <end position="129"/>
    </location>
</feature>
<gene>
    <name evidence="2" type="ORF">MRX98_21895</name>
</gene>
<keyword evidence="2" id="KW-0067">ATP-binding</keyword>
<dbReference type="Proteomes" id="UP001165427">
    <property type="component" value="Unassembled WGS sequence"/>
</dbReference>
<proteinExistence type="predicted"/>
<evidence type="ECO:0000313" key="2">
    <source>
        <dbReference type="EMBL" id="MCJ8503242.1"/>
    </source>
</evidence>
<comment type="caution">
    <text evidence="2">The sequence shown here is derived from an EMBL/GenBank/DDBJ whole genome shotgun (WGS) entry which is preliminary data.</text>
</comment>
<dbReference type="Gene3D" id="3.40.50.300">
    <property type="entry name" value="P-loop containing nucleotide triphosphate hydrolases"/>
    <property type="match status" value="1"/>
</dbReference>
<dbReference type="SUPFAM" id="SSF52540">
    <property type="entry name" value="P-loop containing nucleoside triphosphate hydrolases"/>
    <property type="match status" value="1"/>
</dbReference>
<evidence type="ECO:0000313" key="3">
    <source>
        <dbReference type="Proteomes" id="UP001165427"/>
    </source>
</evidence>
<accession>A0AA41R7Z7</accession>
<dbReference type="PANTHER" id="PTHR30050">
    <property type="entry name" value="CHROMOSOMAL REPLICATION INITIATOR PROTEIN DNAA"/>
    <property type="match status" value="1"/>
</dbReference>
<sequence length="131" mass="14513">ASALAHTACLEGYTTLFATAVDVINTLAAAQSAGRMKQEIKKYTRPALLVLDELGFLPIDKAGADLLFQVISRRYEQGAMVITSNKAFKDWPEIFNNDSTLTSAILDRLLHHAETVVIQGKSYRMKEKIEI</sequence>
<dbReference type="EMBL" id="JALJRB010000095">
    <property type="protein sequence ID" value="MCJ8503242.1"/>
    <property type="molecule type" value="Genomic_DNA"/>
</dbReference>
<dbReference type="RefSeq" id="WP_246915334.1">
    <property type="nucleotide sequence ID" value="NZ_JALJRB010000095.1"/>
</dbReference>
<dbReference type="PANTHER" id="PTHR30050:SF4">
    <property type="entry name" value="ATP-BINDING PROTEIN RV3427C IN INSERTION SEQUENCE-RELATED"/>
    <property type="match status" value="1"/>
</dbReference>
<dbReference type="InterPro" id="IPR027417">
    <property type="entry name" value="P-loop_NTPase"/>
</dbReference>
<dbReference type="InterPro" id="IPR002611">
    <property type="entry name" value="IstB_ATP-bd"/>
</dbReference>